<proteinExistence type="predicted"/>
<gene>
    <name evidence="1" type="ORF">GVO57_13525</name>
</gene>
<dbReference type="AlphaFoldDB" id="A0A7Z2NY88"/>
<dbReference type="Proteomes" id="UP000464468">
    <property type="component" value="Chromosome"/>
</dbReference>
<dbReference type="PROSITE" id="PS51257">
    <property type="entry name" value="PROKAR_LIPOPROTEIN"/>
    <property type="match status" value="1"/>
</dbReference>
<evidence type="ECO:0000313" key="2">
    <source>
        <dbReference type="Proteomes" id="UP000464468"/>
    </source>
</evidence>
<reference evidence="1 2" key="1">
    <citation type="submission" date="2020-01" db="EMBL/GenBank/DDBJ databases">
        <title>Sphingomonas sp. C33 whole genome sequece.</title>
        <authorList>
            <person name="Park C."/>
        </authorList>
    </citation>
    <scope>NUCLEOTIDE SEQUENCE [LARGE SCALE GENOMIC DNA]</scope>
    <source>
        <strain evidence="1 2">C33</strain>
    </source>
</reference>
<accession>A0A7Z2NY88</accession>
<sequence length="208" mass="23248">MNRRLLPLAPIVALMASCSDLGSVNFRYTVEVNTPDGLRSGSSVMNIHGYNIPMPENIGGGQKIDLTGDVPFVDLPNGITLFALVSRRSGGRGPLYTLIWSQRRPHSQGDPKTAISDLKDRPVCKIVEKEYQPDLIYFSNINNIKSARRMRSDELKTKFGEKYSLRRAYVCTTSAQPQRTLDNKIPWINDVGLLDFDLIEISGLRHGV</sequence>
<evidence type="ECO:0008006" key="3">
    <source>
        <dbReference type="Google" id="ProtNLM"/>
    </source>
</evidence>
<organism evidence="1 2">
    <name type="scientific">Sphingomonas changnyeongensis</name>
    <dbReference type="NCBI Taxonomy" id="2698679"/>
    <lineage>
        <taxon>Bacteria</taxon>
        <taxon>Pseudomonadati</taxon>
        <taxon>Pseudomonadota</taxon>
        <taxon>Alphaproteobacteria</taxon>
        <taxon>Sphingomonadales</taxon>
        <taxon>Sphingomonadaceae</taxon>
        <taxon>Sphingomonas</taxon>
    </lineage>
</organism>
<dbReference type="KEGG" id="schy:GVO57_13525"/>
<evidence type="ECO:0000313" key="1">
    <source>
        <dbReference type="EMBL" id="QHL91631.1"/>
    </source>
</evidence>
<protein>
    <recommendedName>
        <fullName evidence="3">Lipoprotein</fullName>
    </recommendedName>
</protein>
<dbReference type="RefSeq" id="WP_160593667.1">
    <property type="nucleotide sequence ID" value="NZ_CP047895.1"/>
</dbReference>
<keyword evidence="2" id="KW-1185">Reference proteome</keyword>
<name>A0A7Z2NY88_9SPHN</name>
<dbReference type="EMBL" id="CP047895">
    <property type="protein sequence ID" value="QHL91631.1"/>
    <property type="molecule type" value="Genomic_DNA"/>
</dbReference>